<dbReference type="GO" id="GO:0003677">
    <property type="term" value="F:DNA binding"/>
    <property type="evidence" value="ECO:0007669"/>
    <property type="project" value="UniProtKB-KW"/>
</dbReference>
<dbReference type="NCBIfam" id="TIGR01766">
    <property type="entry name" value="IS200/IS605 family accessory protein TnpB-like domain"/>
    <property type="match status" value="1"/>
</dbReference>
<proteinExistence type="predicted"/>
<keyword evidence="3" id="KW-1185">Reference proteome</keyword>
<accession>A0A2T0AQG0</accession>
<reference evidence="2 3" key="1">
    <citation type="submission" date="2018-03" db="EMBL/GenBank/DDBJ databases">
        <title>Genome sequence of Moorella humiferrea DSM 23265.</title>
        <authorList>
            <person name="Poehlein A."/>
            <person name="Daniel R."/>
        </authorList>
    </citation>
    <scope>NUCLEOTIDE SEQUENCE [LARGE SCALE GENOMIC DNA]</scope>
    <source>
        <strain evidence="2 3">DSM 23265</strain>
    </source>
</reference>
<sequence length="265" mass="30014">MTAPELVTDPNRGYLGIDTNPDGVALANVNYFGQPEPWPEGFTVPYPKALHKFAGEFQTIVHPNGFLYLKIPELAYSRSFRRTYLIGVLAQVVVNIARVLGKSIAIEDLGFGKDRLDTDKKFNRMAANFPYRKITEAIIRKAYKEGVGVKPVRPAHTSTIGYWKYMERYGVTIHHAAALAIARRAIGFKEHITKELKQKIQAIKEKLNQKANSLPGEGKGMTRKVKQQIMRLGEKVSVHNGLDRYKQESFYSVWHDLKQLALSSR</sequence>
<evidence type="ECO:0008006" key="4">
    <source>
        <dbReference type="Google" id="ProtNLM"/>
    </source>
</evidence>
<name>A0A2T0AQG0_9FIRM</name>
<keyword evidence="1" id="KW-0238">DNA-binding</keyword>
<dbReference type="Proteomes" id="UP000238415">
    <property type="component" value="Unassembled WGS sequence"/>
</dbReference>
<evidence type="ECO:0000313" key="2">
    <source>
        <dbReference type="EMBL" id="PRR71341.1"/>
    </source>
</evidence>
<dbReference type="EMBL" id="PVXM01000040">
    <property type="protein sequence ID" value="PRR71341.1"/>
    <property type="molecule type" value="Genomic_DNA"/>
</dbReference>
<evidence type="ECO:0000256" key="1">
    <source>
        <dbReference type="ARBA" id="ARBA00023125"/>
    </source>
</evidence>
<evidence type="ECO:0000313" key="3">
    <source>
        <dbReference type="Proteomes" id="UP000238415"/>
    </source>
</evidence>
<dbReference type="AlphaFoldDB" id="A0A2T0AQG0"/>
<gene>
    <name evidence="2" type="ORF">MOHU_16410</name>
</gene>
<protein>
    <recommendedName>
        <fullName evidence="4">Transposase</fullName>
    </recommendedName>
</protein>
<dbReference type="InterPro" id="IPR010095">
    <property type="entry name" value="Cas12f1-like_TNB"/>
</dbReference>
<comment type="caution">
    <text evidence="2">The sequence shown here is derived from an EMBL/GenBank/DDBJ whole genome shotgun (WGS) entry which is preliminary data.</text>
</comment>
<organism evidence="2 3">
    <name type="scientific">Neomoorella humiferrea</name>
    <dbReference type="NCBI Taxonomy" id="676965"/>
    <lineage>
        <taxon>Bacteria</taxon>
        <taxon>Bacillati</taxon>
        <taxon>Bacillota</taxon>
        <taxon>Clostridia</taxon>
        <taxon>Neomoorellales</taxon>
        <taxon>Neomoorellaceae</taxon>
        <taxon>Neomoorella</taxon>
    </lineage>
</organism>